<dbReference type="FunFam" id="3.10.580.10:FF:000002">
    <property type="entry name" value="Magnesium/cobalt efflux protein CorC"/>
    <property type="match status" value="1"/>
</dbReference>
<gene>
    <name evidence="13" type="ORF">SAMN05216180_1724</name>
</gene>
<comment type="subcellular location">
    <subcellularLocation>
        <location evidence="1">Membrane</location>
        <topology evidence="1">Multi-pass membrane protein</topology>
    </subcellularLocation>
</comment>
<dbReference type="SUPFAM" id="SSF56176">
    <property type="entry name" value="FAD-binding/transporter-associated domain-like"/>
    <property type="match status" value="1"/>
</dbReference>
<dbReference type="EMBL" id="FOCG01000001">
    <property type="protein sequence ID" value="SEM78064.1"/>
    <property type="molecule type" value="Genomic_DNA"/>
</dbReference>
<feature type="domain" description="CBS" evidence="11">
    <location>
        <begin position="204"/>
        <end position="265"/>
    </location>
</feature>
<dbReference type="OrthoDB" id="9798188at2"/>
<feature type="transmembrane region" description="Helical" evidence="10">
    <location>
        <begin position="93"/>
        <end position="111"/>
    </location>
</feature>
<feature type="transmembrane region" description="Helical" evidence="10">
    <location>
        <begin position="6"/>
        <end position="24"/>
    </location>
</feature>
<dbReference type="Gene3D" id="3.10.580.10">
    <property type="entry name" value="CBS-domain"/>
    <property type="match status" value="1"/>
</dbReference>
<evidence type="ECO:0000313" key="14">
    <source>
        <dbReference type="Proteomes" id="UP000199158"/>
    </source>
</evidence>
<keyword evidence="14" id="KW-1185">Reference proteome</keyword>
<dbReference type="PANTHER" id="PTHR22777">
    <property type="entry name" value="HEMOLYSIN-RELATED"/>
    <property type="match status" value="1"/>
</dbReference>
<dbReference type="Pfam" id="PF03471">
    <property type="entry name" value="CorC_HlyC"/>
    <property type="match status" value="1"/>
</dbReference>
<dbReference type="PROSITE" id="PS51371">
    <property type="entry name" value="CBS"/>
    <property type="match status" value="2"/>
</dbReference>
<comment type="similarity">
    <text evidence="2">Belongs to the UPF0053 family.</text>
</comment>
<proteinExistence type="inferred from homology"/>
<keyword evidence="5 9" id="KW-1133">Transmembrane helix</keyword>
<dbReference type="InterPro" id="IPR000644">
    <property type="entry name" value="CBS_dom"/>
</dbReference>
<dbReference type="GO" id="GO:0050660">
    <property type="term" value="F:flavin adenine dinucleotide binding"/>
    <property type="evidence" value="ECO:0007669"/>
    <property type="project" value="InterPro"/>
</dbReference>
<protein>
    <submittedName>
        <fullName evidence="13">Hemolysin, contains CBS domains</fullName>
    </submittedName>
</protein>
<evidence type="ECO:0000256" key="2">
    <source>
        <dbReference type="ARBA" id="ARBA00006337"/>
    </source>
</evidence>
<dbReference type="STRING" id="474960.SAMN05216180_1724"/>
<dbReference type="InterPro" id="IPR005170">
    <property type="entry name" value="Transptr-assoc_dom"/>
</dbReference>
<sequence length="420" mass="46825">MDTPSPVLYFILILLLAASAFFSASETALSCMNRIRIQNMADDGNDNAKLALRIVDNFDRILSTILIGNNVVNLSASSIATVAATVLLGASGAAVSTIVLTVLVLIFGEILPKSYAKEHAEIIVLRVAKPLYFIQIVLSPVAWFFTTLQKTVKSKRTETDPSVTEQELKTIIQNSEVEGVLDEQESDIIQSALDFDDTTVQEILIPRVDMTAIDIDDDLNDILNAAVEHGYSRIPVYKNSIDNIIGIIYGKDLLNCFVHKNNIDIQDLVRNCIYVHRSKKISDLLSDFKRQKLHMAIVTDEYGGTLGLVTMEDILEELVGEIWDESDEVTHDIVRISDTCCEVQGDCNIEDFFEEIGYQCKNFECEYSTVGGWALEILEHIPQVGESFVYDTLRLTVAEMDEQRIVKLRVDLLQTAGISC</sequence>
<dbReference type="Gene3D" id="3.30.465.10">
    <property type="match status" value="1"/>
</dbReference>
<dbReference type="InterPro" id="IPR002550">
    <property type="entry name" value="CNNM"/>
</dbReference>
<dbReference type="InterPro" id="IPR044751">
    <property type="entry name" value="Ion_transp-like_CBS"/>
</dbReference>
<feature type="transmembrane region" description="Helical" evidence="10">
    <location>
        <begin position="123"/>
        <end position="145"/>
    </location>
</feature>
<evidence type="ECO:0000256" key="7">
    <source>
        <dbReference type="ARBA" id="ARBA00023136"/>
    </source>
</evidence>
<keyword evidence="7 9" id="KW-0472">Membrane</keyword>
<organism evidence="13 14">
    <name type="scientific">Hydrogenoanaerobacterium saccharovorans</name>
    <dbReference type="NCBI Taxonomy" id="474960"/>
    <lineage>
        <taxon>Bacteria</taxon>
        <taxon>Bacillati</taxon>
        <taxon>Bacillota</taxon>
        <taxon>Clostridia</taxon>
        <taxon>Eubacteriales</taxon>
        <taxon>Oscillospiraceae</taxon>
        <taxon>Hydrogenoanaerobacterium</taxon>
    </lineage>
</organism>
<evidence type="ECO:0000256" key="9">
    <source>
        <dbReference type="PROSITE-ProRule" id="PRU01193"/>
    </source>
</evidence>
<reference evidence="13 14" key="1">
    <citation type="submission" date="2016-10" db="EMBL/GenBank/DDBJ databases">
        <authorList>
            <person name="de Groot N.N."/>
        </authorList>
    </citation>
    <scope>NUCLEOTIDE SEQUENCE [LARGE SCALE GENOMIC DNA]</scope>
    <source>
        <strain evidence="13 14">CGMCC 1.5070</strain>
    </source>
</reference>
<dbReference type="InterPro" id="IPR016169">
    <property type="entry name" value="FAD-bd_PCMH_sub2"/>
</dbReference>
<evidence type="ECO:0000256" key="5">
    <source>
        <dbReference type="ARBA" id="ARBA00022989"/>
    </source>
</evidence>
<dbReference type="Pfam" id="PF00571">
    <property type="entry name" value="CBS"/>
    <property type="match status" value="2"/>
</dbReference>
<evidence type="ECO:0000256" key="4">
    <source>
        <dbReference type="ARBA" id="ARBA00022737"/>
    </source>
</evidence>
<keyword evidence="4" id="KW-0677">Repeat</keyword>
<dbReference type="InterPro" id="IPR036318">
    <property type="entry name" value="FAD-bd_PCMH-like_sf"/>
</dbReference>
<evidence type="ECO:0000256" key="1">
    <source>
        <dbReference type="ARBA" id="ARBA00004141"/>
    </source>
</evidence>
<dbReference type="InterPro" id="IPR046342">
    <property type="entry name" value="CBS_dom_sf"/>
</dbReference>
<feature type="domain" description="CNNM transmembrane" evidence="12">
    <location>
        <begin position="1"/>
        <end position="185"/>
    </location>
</feature>
<dbReference type="SMART" id="SM01091">
    <property type="entry name" value="CorC_HlyC"/>
    <property type="match status" value="1"/>
</dbReference>
<evidence type="ECO:0000256" key="6">
    <source>
        <dbReference type="ARBA" id="ARBA00023122"/>
    </source>
</evidence>
<dbReference type="GO" id="GO:0005886">
    <property type="term" value="C:plasma membrane"/>
    <property type="evidence" value="ECO:0007669"/>
    <property type="project" value="TreeGrafter"/>
</dbReference>
<dbReference type="CDD" id="cd04590">
    <property type="entry name" value="CBS_pair_CorC_HlyC_assoc"/>
    <property type="match status" value="1"/>
</dbReference>
<name>A0A1H8B7D1_9FIRM</name>
<keyword evidence="3 9" id="KW-0812">Transmembrane</keyword>
<dbReference type="PROSITE" id="PS51846">
    <property type="entry name" value="CNNM"/>
    <property type="match status" value="1"/>
</dbReference>
<dbReference type="Proteomes" id="UP000199158">
    <property type="component" value="Unassembled WGS sequence"/>
</dbReference>
<dbReference type="Pfam" id="PF01595">
    <property type="entry name" value="CNNM"/>
    <property type="match status" value="1"/>
</dbReference>
<keyword evidence="6 8" id="KW-0129">CBS domain</keyword>
<evidence type="ECO:0000256" key="10">
    <source>
        <dbReference type="SAM" id="Phobius"/>
    </source>
</evidence>
<dbReference type="SMART" id="SM00116">
    <property type="entry name" value="CBS"/>
    <property type="match status" value="2"/>
</dbReference>
<dbReference type="AlphaFoldDB" id="A0A1H8B7D1"/>
<feature type="domain" description="CBS" evidence="11">
    <location>
        <begin position="268"/>
        <end position="325"/>
    </location>
</feature>
<dbReference type="SUPFAM" id="SSF54631">
    <property type="entry name" value="CBS-domain pair"/>
    <property type="match status" value="1"/>
</dbReference>
<evidence type="ECO:0000256" key="3">
    <source>
        <dbReference type="ARBA" id="ARBA00022692"/>
    </source>
</evidence>
<evidence type="ECO:0000256" key="8">
    <source>
        <dbReference type="PROSITE-ProRule" id="PRU00703"/>
    </source>
</evidence>
<accession>A0A1H8B7D1</accession>
<dbReference type="PANTHER" id="PTHR22777:SF17">
    <property type="entry name" value="UPF0053 PROTEIN SLL0260"/>
    <property type="match status" value="1"/>
</dbReference>
<evidence type="ECO:0000313" key="13">
    <source>
        <dbReference type="EMBL" id="SEM78064.1"/>
    </source>
</evidence>
<dbReference type="RefSeq" id="WP_092753585.1">
    <property type="nucleotide sequence ID" value="NZ_FOCG01000001.1"/>
</dbReference>
<evidence type="ECO:0000259" key="11">
    <source>
        <dbReference type="PROSITE" id="PS51371"/>
    </source>
</evidence>
<evidence type="ECO:0000259" key="12">
    <source>
        <dbReference type="PROSITE" id="PS51846"/>
    </source>
</evidence>